<dbReference type="InterPro" id="IPR018244">
    <property type="entry name" value="Allrgn_V5/Tpx1_CS"/>
</dbReference>
<dbReference type="PANTHER" id="PTHR10334">
    <property type="entry name" value="CYSTEINE-RICH SECRETORY PROTEIN-RELATED"/>
    <property type="match status" value="1"/>
</dbReference>
<dbReference type="EnsemblMetazoa" id="PPAI009348-RA">
    <property type="protein sequence ID" value="PPAI009348-PA"/>
    <property type="gene ID" value="PPAI009348"/>
</dbReference>
<dbReference type="CDD" id="cd05382">
    <property type="entry name" value="CAP_GAPR1-like"/>
    <property type="match status" value="1"/>
</dbReference>
<feature type="region of interest" description="Disordered" evidence="3">
    <location>
        <begin position="1"/>
        <end position="51"/>
    </location>
</feature>
<evidence type="ECO:0000256" key="1">
    <source>
        <dbReference type="ARBA" id="ARBA00004613"/>
    </source>
</evidence>
<evidence type="ECO:0000256" key="3">
    <source>
        <dbReference type="SAM" id="MobiDB-lite"/>
    </source>
</evidence>
<dbReference type="Pfam" id="PF00188">
    <property type="entry name" value="CAP"/>
    <property type="match status" value="1"/>
</dbReference>
<keyword evidence="2" id="KW-0964">Secreted</keyword>
<dbReference type="InterPro" id="IPR001283">
    <property type="entry name" value="CRISP-related"/>
</dbReference>
<reference evidence="4" key="1">
    <citation type="submission" date="2022-08" db="UniProtKB">
        <authorList>
            <consortium name="EnsemblMetazoa"/>
        </authorList>
    </citation>
    <scope>IDENTIFICATION</scope>
    <source>
        <strain evidence="4">Israel</strain>
    </source>
</reference>
<evidence type="ECO:0000313" key="5">
    <source>
        <dbReference type="Proteomes" id="UP000092462"/>
    </source>
</evidence>
<protein>
    <submittedName>
        <fullName evidence="4">Uncharacterized protein</fullName>
    </submittedName>
</protein>
<dbReference type="InterPro" id="IPR002413">
    <property type="entry name" value="V5_allergen-like"/>
</dbReference>
<dbReference type="PRINTS" id="PR00838">
    <property type="entry name" value="V5ALLERGEN"/>
</dbReference>
<dbReference type="Gene3D" id="3.40.33.10">
    <property type="entry name" value="CAP"/>
    <property type="match status" value="1"/>
</dbReference>
<organism evidence="4 5">
    <name type="scientific">Phlebotomus papatasi</name>
    <name type="common">Sandfly</name>
    <dbReference type="NCBI Taxonomy" id="29031"/>
    <lineage>
        <taxon>Eukaryota</taxon>
        <taxon>Metazoa</taxon>
        <taxon>Ecdysozoa</taxon>
        <taxon>Arthropoda</taxon>
        <taxon>Hexapoda</taxon>
        <taxon>Insecta</taxon>
        <taxon>Pterygota</taxon>
        <taxon>Neoptera</taxon>
        <taxon>Endopterygota</taxon>
        <taxon>Diptera</taxon>
        <taxon>Nematocera</taxon>
        <taxon>Psychodoidea</taxon>
        <taxon>Psychodidae</taxon>
        <taxon>Phlebotomus</taxon>
        <taxon>Phlebotomus</taxon>
    </lineage>
</organism>
<dbReference type="InterPro" id="IPR014044">
    <property type="entry name" value="CAP_dom"/>
</dbReference>
<proteinExistence type="predicted"/>
<dbReference type="PRINTS" id="PR00837">
    <property type="entry name" value="V5TPXLIKE"/>
</dbReference>
<dbReference type="InterPro" id="IPR035940">
    <property type="entry name" value="CAP_sf"/>
</dbReference>
<dbReference type="PROSITE" id="PS01009">
    <property type="entry name" value="CRISP_1"/>
    <property type="match status" value="1"/>
</dbReference>
<dbReference type="GO" id="GO:0005576">
    <property type="term" value="C:extracellular region"/>
    <property type="evidence" value="ECO:0007669"/>
    <property type="project" value="UniProtKB-SubCell"/>
</dbReference>
<dbReference type="SUPFAM" id="SSF55797">
    <property type="entry name" value="PR-1-like"/>
    <property type="match status" value="1"/>
</dbReference>
<dbReference type="VEuPathDB" id="VectorBase:PPAPM1_008240"/>
<feature type="region of interest" description="Disordered" evidence="3">
    <location>
        <begin position="102"/>
        <end position="147"/>
    </location>
</feature>
<dbReference type="Proteomes" id="UP000092462">
    <property type="component" value="Unassembled WGS sequence"/>
</dbReference>
<feature type="region of interest" description="Disordered" evidence="3">
    <location>
        <begin position="313"/>
        <end position="333"/>
    </location>
</feature>
<keyword evidence="5" id="KW-1185">Reference proteome</keyword>
<dbReference type="EMBL" id="AJVK01016572">
    <property type="status" value="NOT_ANNOTATED_CDS"/>
    <property type="molecule type" value="Genomic_DNA"/>
</dbReference>
<dbReference type="SMART" id="SM00198">
    <property type="entry name" value="SCP"/>
    <property type="match status" value="1"/>
</dbReference>
<feature type="compositionally biased region" description="Basic and acidic residues" evidence="3">
    <location>
        <begin position="136"/>
        <end position="147"/>
    </location>
</feature>
<dbReference type="FunFam" id="3.40.33.10:FF:000010">
    <property type="entry name" value="Predicted protein"/>
    <property type="match status" value="1"/>
</dbReference>
<dbReference type="VEuPathDB" id="VectorBase:PPAI009348"/>
<accession>A0A1B0DLV8</accession>
<dbReference type="EMBL" id="AJVK01016573">
    <property type="status" value="NOT_ANNOTATED_CDS"/>
    <property type="molecule type" value="Genomic_DNA"/>
</dbReference>
<evidence type="ECO:0000256" key="2">
    <source>
        <dbReference type="ARBA" id="ARBA00022525"/>
    </source>
</evidence>
<comment type="subcellular location">
    <subcellularLocation>
        <location evidence="1">Secreted</location>
    </subcellularLocation>
</comment>
<name>A0A1B0DLV8_PHLPP</name>
<evidence type="ECO:0000313" key="4">
    <source>
        <dbReference type="EnsemblMetazoa" id="PPAI009348-PA"/>
    </source>
</evidence>
<dbReference type="AlphaFoldDB" id="A0A1B0DLV8"/>
<dbReference type="InterPro" id="IPR034113">
    <property type="entry name" value="SCP_GAPR1-like"/>
</dbReference>
<feature type="compositionally biased region" description="Low complexity" evidence="3">
    <location>
        <begin position="25"/>
        <end position="36"/>
    </location>
</feature>
<sequence>MALNASPALGGAPADRSGIEMVPLKKQNSQSSMSSKQSKRPAQKKLQFSTPECSVTPISAIPGNRVMLPGRKREEAIVMANLRKRVAACDLTRRRLPGVSGVDDINANESNSGQGGVTEPLLDNRPLLPLPKVSSKHRDMNGGEESPKMTVIQDKDFILDCLCWHNEYRARHAAPALTVSTELCEWAQNWANHLASTNEFYYRSDKNLGQNLFCCPISALVTDLTGQEVASYWYSTVRRYNYFKEPRLLHTNVNAGHFTQMVWRSSRYFGVGKATSKTGKIFVVAYYFPPGNLVGAFQQNVLPPIMDQDSVQAQSSDADNNPIVSILKSGNSN</sequence>
<feature type="compositionally biased region" description="Low complexity" evidence="3">
    <location>
        <begin position="120"/>
        <end position="131"/>
    </location>
</feature>